<dbReference type="Proteomes" id="UP000032679">
    <property type="component" value="Unassembled WGS sequence"/>
</dbReference>
<dbReference type="InterPro" id="IPR002933">
    <property type="entry name" value="Peptidase_M20"/>
</dbReference>
<dbReference type="OrthoDB" id="9809784at2"/>
<dbReference type="Pfam" id="PF01546">
    <property type="entry name" value="Peptidase_M20"/>
    <property type="match status" value="1"/>
</dbReference>
<protein>
    <submittedName>
        <fullName evidence="5">Acetylornithine deacetylase</fullName>
    </submittedName>
</protein>
<keyword evidence="2" id="KW-0378">Hydrolase</keyword>
<accession>A0A0D6MJC9</accession>
<dbReference type="STRING" id="1231623.Tasa_009_173"/>
<comment type="caution">
    <text evidence="5">The sequence shown here is derived from an EMBL/GenBank/DDBJ whole genome shotgun (WGS) entry which is preliminary data.</text>
</comment>
<dbReference type="Pfam" id="PF07687">
    <property type="entry name" value="M20_dimer"/>
    <property type="match status" value="1"/>
</dbReference>
<dbReference type="InterPro" id="IPR010169">
    <property type="entry name" value="AcOrn-deacetyl"/>
</dbReference>
<dbReference type="NCBIfam" id="NF005710">
    <property type="entry name" value="PRK07522.1"/>
    <property type="match status" value="1"/>
</dbReference>
<dbReference type="CDD" id="cd03894">
    <property type="entry name" value="M20_ArgE"/>
    <property type="match status" value="1"/>
</dbReference>
<reference evidence="5 6" key="1">
    <citation type="submission" date="2012-10" db="EMBL/GenBank/DDBJ databases">
        <title>Genome sequencing of Tanticharoenia sakaeratensis NBRC 103193.</title>
        <authorList>
            <person name="Azuma Y."/>
            <person name="Hadano H."/>
            <person name="Hirakawa H."/>
            <person name="Matsushita K."/>
        </authorList>
    </citation>
    <scope>NUCLEOTIDE SEQUENCE [LARGE SCALE GENOMIC DNA]</scope>
    <source>
        <strain evidence="5 6">NBRC 103193</strain>
    </source>
</reference>
<dbReference type="InterPro" id="IPR050072">
    <property type="entry name" value="Peptidase_M20A"/>
</dbReference>
<name>A0A0D6MJC9_9PROT</name>
<dbReference type="AlphaFoldDB" id="A0A0D6MJC9"/>
<organism evidence="5 6">
    <name type="scientific">Tanticharoenia sakaeratensis NBRC 103193</name>
    <dbReference type="NCBI Taxonomy" id="1231623"/>
    <lineage>
        <taxon>Bacteria</taxon>
        <taxon>Pseudomonadati</taxon>
        <taxon>Pseudomonadota</taxon>
        <taxon>Alphaproteobacteria</taxon>
        <taxon>Acetobacterales</taxon>
        <taxon>Acetobacteraceae</taxon>
        <taxon>Tanticharoenia</taxon>
    </lineage>
</organism>
<evidence type="ECO:0000259" key="4">
    <source>
        <dbReference type="Pfam" id="PF07687"/>
    </source>
</evidence>
<dbReference type="InterPro" id="IPR011650">
    <property type="entry name" value="Peptidase_M20_dimer"/>
</dbReference>
<evidence type="ECO:0000313" key="6">
    <source>
        <dbReference type="Proteomes" id="UP000032679"/>
    </source>
</evidence>
<sequence>MSADVDPDRTPRTTPEILRALVAFDTTSDRPTASIIDWIEDHLATSGVRCSRSHGPEDGKWNLHAIIGPDRAGGIAFSGHVDCVTVAGQDWTSDPFTLREESGRLYGRGSADMKGFVAAMLAAVPDFQTIATQAPIHLFFTFDEEVTCDGARHLMTDVQARDRLPSVCIVGEPTMLQPVIAHKGRLAARLTFRGRSAHSSTPDGGVNAIHAMGRAIVAIENSAARFATAGRRAEGFKPPYTTTQAGLASGGQVLNIVPERATLEIEWRTVPGDDAHAELTALLEELAPVDAAMRHAHPECGIDHEVMCDLPPLALPETYALTDLIRQVTGANRTGHVSYGTEAGIYQRAGVPTIVCGPGDIAQAHKPDEWIARSQLDACDAFLRTVATRACCAGGLPA</sequence>
<dbReference type="Gene3D" id="3.40.630.10">
    <property type="entry name" value="Zn peptidases"/>
    <property type="match status" value="1"/>
</dbReference>
<evidence type="ECO:0000256" key="1">
    <source>
        <dbReference type="ARBA" id="ARBA00022723"/>
    </source>
</evidence>
<dbReference type="GO" id="GO:0008777">
    <property type="term" value="F:acetylornithine deacetylase activity"/>
    <property type="evidence" value="ECO:0007669"/>
    <property type="project" value="TreeGrafter"/>
</dbReference>
<dbReference type="GO" id="GO:0046872">
    <property type="term" value="F:metal ion binding"/>
    <property type="evidence" value="ECO:0007669"/>
    <property type="project" value="UniProtKB-KW"/>
</dbReference>
<dbReference type="InterPro" id="IPR036264">
    <property type="entry name" value="Bact_exopeptidase_dim_dom"/>
</dbReference>
<proteinExistence type="predicted"/>
<dbReference type="Gene3D" id="3.30.70.360">
    <property type="match status" value="1"/>
</dbReference>
<evidence type="ECO:0000256" key="3">
    <source>
        <dbReference type="ARBA" id="ARBA00023285"/>
    </source>
</evidence>
<evidence type="ECO:0000313" key="5">
    <source>
        <dbReference type="EMBL" id="GAN53378.1"/>
    </source>
</evidence>
<feature type="domain" description="Peptidase M20 dimerisation" evidence="4">
    <location>
        <begin position="180"/>
        <end position="287"/>
    </location>
</feature>
<keyword evidence="3" id="KW-0170">Cobalt</keyword>
<dbReference type="RefSeq" id="WP_048847226.1">
    <property type="nucleotide sequence ID" value="NZ_BALE01000009.1"/>
</dbReference>
<dbReference type="NCBIfam" id="TIGR01892">
    <property type="entry name" value="AcOrn-deacetyl"/>
    <property type="match status" value="1"/>
</dbReference>
<gene>
    <name evidence="5" type="ORF">Tasa_009_173</name>
</gene>
<keyword evidence="6" id="KW-1185">Reference proteome</keyword>
<dbReference type="GO" id="GO:0006526">
    <property type="term" value="P:L-arginine biosynthetic process"/>
    <property type="evidence" value="ECO:0007669"/>
    <property type="project" value="InterPro"/>
</dbReference>
<dbReference type="PANTHER" id="PTHR43808:SF31">
    <property type="entry name" value="N-ACETYL-L-CITRULLINE DEACETYLASE"/>
    <property type="match status" value="1"/>
</dbReference>
<dbReference type="SUPFAM" id="SSF55031">
    <property type="entry name" value="Bacterial exopeptidase dimerisation domain"/>
    <property type="match status" value="1"/>
</dbReference>
<dbReference type="EMBL" id="BALE01000009">
    <property type="protein sequence ID" value="GAN53378.1"/>
    <property type="molecule type" value="Genomic_DNA"/>
</dbReference>
<dbReference type="PANTHER" id="PTHR43808">
    <property type="entry name" value="ACETYLORNITHINE DEACETYLASE"/>
    <property type="match status" value="1"/>
</dbReference>
<keyword evidence="1" id="KW-0479">Metal-binding</keyword>
<evidence type="ECO:0000256" key="2">
    <source>
        <dbReference type="ARBA" id="ARBA00022801"/>
    </source>
</evidence>
<dbReference type="SUPFAM" id="SSF53187">
    <property type="entry name" value="Zn-dependent exopeptidases"/>
    <property type="match status" value="1"/>
</dbReference>